<feature type="compositionally biased region" description="Pro residues" evidence="1">
    <location>
        <begin position="102"/>
        <end position="111"/>
    </location>
</feature>
<sequence length="463" mass="53766">MLMQPTGWTKFLFATLLALIGANKCCIGVDLAWAANLNESSEQNEENLEYFAYNLESYKFDQKSQFQVSNFDLLLPQPFNFNLAESNIIIAQTTPETKPNTEPNPQPPNSPSNPQLLNNPPQLEVQPRDFPQPSPMIIEELLDKPSVDRNEKLERLRQILQQRKKPNSETNILRELELRVRQRPLPQKKPTSEANGVQELELRVRPRPLPQKKPPLPVSKFKPIGFLQANLGYFHTNNIFASEFFPREDGLIFYGLSLASAYFPISSKTYVNGSINGNLIRYMEQSRFNYNQISFNVGIYQQLSPRMYAELDFNNQQFFYANSVGRFQAGDRFLDENAVRLSVGRRDPLNSRLFLDSFYEFSANFSEPNNRSRLINSFWVSLNYYLQEPLQIGINYQLNLSDFTQRQRDDQYHRLFGHVIYRVSDSSSFNLQSGFSFGDSTDRNINFDSWFLSVYYNLKIGEF</sequence>
<feature type="region of interest" description="Disordered" evidence="1">
    <location>
        <begin position="183"/>
        <end position="214"/>
    </location>
</feature>
<dbReference type="EMBL" id="AP018174">
    <property type="protein sequence ID" value="BAY16462.1"/>
    <property type="molecule type" value="Genomic_DNA"/>
</dbReference>
<evidence type="ECO:0000256" key="1">
    <source>
        <dbReference type="SAM" id="MobiDB-lite"/>
    </source>
</evidence>
<dbReference type="AlphaFoldDB" id="A0A1Z4GG32"/>
<proteinExistence type="predicted"/>
<evidence type="ECO:0000313" key="3">
    <source>
        <dbReference type="Proteomes" id="UP000218287"/>
    </source>
</evidence>
<dbReference type="OrthoDB" id="526441at2"/>
<accession>A0A1Z4GG32</accession>
<feature type="compositionally biased region" description="Low complexity" evidence="1">
    <location>
        <begin position="112"/>
        <end position="124"/>
    </location>
</feature>
<organism evidence="2 3">
    <name type="scientific">Anabaenopsis circularis NIES-21</name>
    <dbReference type="NCBI Taxonomy" id="1085406"/>
    <lineage>
        <taxon>Bacteria</taxon>
        <taxon>Bacillati</taxon>
        <taxon>Cyanobacteriota</taxon>
        <taxon>Cyanophyceae</taxon>
        <taxon>Nostocales</taxon>
        <taxon>Nodulariaceae</taxon>
        <taxon>Anabaenopsis</taxon>
    </lineage>
</organism>
<name>A0A1Z4GG32_9CYAN</name>
<evidence type="ECO:0000313" key="2">
    <source>
        <dbReference type="EMBL" id="BAY16462.1"/>
    </source>
</evidence>
<reference evidence="2 3" key="1">
    <citation type="submission" date="2017-06" db="EMBL/GenBank/DDBJ databases">
        <title>Genome sequencing of cyanobaciteial culture collection at National Institute for Environmental Studies (NIES).</title>
        <authorList>
            <person name="Hirose Y."/>
            <person name="Shimura Y."/>
            <person name="Fujisawa T."/>
            <person name="Nakamura Y."/>
            <person name="Kawachi M."/>
        </authorList>
    </citation>
    <scope>NUCLEOTIDE SEQUENCE [LARGE SCALE GENOMIC DNA]</scope>
    <source>
        <strain evidence="2 3">NIES-21</strain>
    </source>
</reference>
<keyword evidence="3" id="KW-1185">Reference proteome</keyword>
<feature type="region of interest" description="Disordered" evidence="1">
    <location>
        <begin position="95"/>
        <end position="132"/>
    </location>
</feature>
<dbReference type="Proteomes" id="UP000218287">
    <property type="component" value="Chromosome"/>
</dbReference>
<protein>
    <submittedName>
        <fullName evidence="2">Uncharacterized protein</fullName>
    </submittedName>
</protein>
<gene>
    <name evidence="2" type="ORF">NIES21_22910</name>
</gene>